<dbReference type="AlphaFoldDB" id="Q0APJ5"/>
<dbReference type="HOGENOM" id="CLU_1426466_0_0_5"/>
<organism evidence="1 2">
    <name type="scientific">Maricaulis maris (strain MCS10)</name>
    <name type="common">Caulobacter maris</name>
    <dbReference type="NCBI Taxonomy" id="394221"/>
    <lineage>
        <taxon>Bacteria</taxon>
        <taxon>Pseudomonadati</taxon>
        <taxon>Pseudomonadota</taxon>
        <taxon>Alphaproteobacteria</taxon>
        <taxon>Maricaulales</taxon>
        <taxon>Maricaulaceae</taxon>
        <taxon>Maricaulis</taxon>
    </lineage>
</organism>
<dbReference type="Proteomes" id="UP000001964">
    <property type="component" value="Chromosome"/>
</dbReference>
<reference evidence="1 2" key="1">
    <citation type="submission" date="2006-08" db="EMBL/GenBank/DDBJ databases">
        <title>Complete sequence of Maricaulis maris MCS10.</title>
        <authorList>
            <consortium name="US DOE Joint Genome Institute"/>
            <person name="Copeland A."/>
            <person name="Lucas S."/>
            <person name="Lapidus A."/>
            <person name="Barry K."/>
            <person name="Detter J.C."/>
            <person name="Glavina del Rio T."/>
            <person name="Hammon N."/>
            <person name="Israni S."/>
            <person name="Dalin E."/>
            <person name="Tice H."/>
            <person name="Pitluck S."/>
            <person name="Saunders E."/>
            <person name="Brettin T."/>
            <person name="Bruce D."/>
            <person name="Han C."/>
            <person name="Tapia R."/>
            <person name="Gilna P."/>
            <person name="Schmutz J."/>
            <person name="Larimer F."/>
            <person name="Land M."/>
            <person name="Hauser L."/>
            <person name="Kyrpides N."/>
            <person name="Mikhailova N."/>
            <person name="Viollier P."/>
            <person name="Stephens C."/>
            <person name="Richardson P."/>
        </authorList>
    </citation>
    <scope>NUCLEOTIDE SEQUENCE [LARGE SCALE GENOMIC DNA]</scope>
    <source>
        <strain evidence="1 2">MCS10</strain>
    </source>
</reference>
<keyword evidence="2" id="KW-1185">Reference proteome</keyword>
<gene>
    <name evidence="1" type="ordered locus">Mmar10_1500</name>
</gene>
<sequence length="190" mass="21183">MTKLPTLGSWARAGQAAKAVAYSRAVKSLSGDACAFTVNIPLSVALQADGERRASQSVLQNKIRVLLHSEFGETVDFFFAYERGIGQKPHLHGAVALQPTNANKKRLRRVFYRLARLKPRPRNSSLIRIERLRTPGRWGAYAIKHLIVGQQRTGVSNLIGKTNGVARQAKDEWEDMRLQQRDARAAAKLI</sequence>
<accession>Q0APJ5</accession>
<name>Q0APJ5_MARMM</name>
<evidence type="ECO:0000313" key="1">
    <source>
        <dbReference type="EMBL" id="ABI65792.1"/>
    </source>
</evidence>
<proteinExistence type="predicted"/>
<dbReference type="EMBL" id="CP000449">
    <property type="protein sequence ID" value="ABI65792.1"/>
    <property type="molecule type" value="Genomic_DNA"/>
</dbReference>
<dbReference type="KEGG" id="mmr:Mmar10_1500"/>
<evidence type="ECO:0000313" key="2">
    <source>
        <dbReference type="Proteomes" id="UP000001964"/>
    </source>
</evidence>
<protein>
    <submittedName>
        <fullName evidence="1">Uncharacterized protein</fullName>
    </submittedName>
</protein>